<dbReference type="RefSeq" id="WP_110714127.1">
    <property type="nucleotide sequence ID" value="NZ_CP029773.1"/>
</dbReference>
<keyword evidence="1" id="KW-0732">Signal</keyword>
<proteinExistence type="predicted"/>
<accession>A0AAI9C352</accession>
<feature type="signal peptide" evidence="1">
    <location>
        <begin position="1"/>
        <end position="26"/>
    </location>
</feature>
<reference evidence="2" key="1">
    <citation type="submission" date="2022-07" db="EMBL/GenBank/DDBJ databases">
        <authorList>
            <consortium name="DAFM: The Division of Animal and Food Microbiology"/>
        </authorList>
    </citation>
    <scope>NUCLEOTIDE SEQUENCE</scope>
    <source>
        <strain evidence="2">19MO01SH01-2</strain>
    </source>
</reference>
<evidence type="ECO:0000256" key="1">
    <source>
        <dbReference type="SAM" id="SignalP"/>
    </source>
</evidence>
<dbReference type="Proteomes" id="UP001218208">
    <property type="component" value="Unassembled WGS sequence"/>
</dbReference>
<dbReference type="AlphaFoldDB" id="A0AAI9C352"/>
<dbReference type="EMBL" id="ABLOJW010000015">
    <property type="protein sequence ID" value="EKT4093367.1"/>
    <property type="molecule type" value="Genomic_DNA"/>
</dbReference>
<evidence type="ECO:0000313" key="3">
    <source>
        <dbReference type="Proteomes" id="UP001218208"/>
    </source>
</evidence>
<sequence length="103" mass="10682">MSKICKSVLLPPALIAMLGLAGIASASQESASNDLTQIQNASVLDITLVSGTELQEGTSDNEIAGVQCTNYSSGGTHCGHYSSGDAEELQFAHVVPDVQKFNV</sequence>
<gene>
    <name evidence="2" type="ORF">QEG23_002896</name>
</gene>
<name>A0AAI9C352_STEMA</name>
<feature type="chain" id="PRO_5042615609" description="Secreted protein" evidence="1">
    <location>
        <begin position="27"/>
        <end position="103"/>
    </location>
</feature>
<comment type="caution">
    <text evidence="2">The sequence shown here is derived from an EMBL/GenBank/DDBJ whole genome shotgun (WGS) entry which is preliminary data.</text>
</comment>
<organism evidence="2 3">
    <name type="scientific">Stenotrophomonas maltophilia</name>
    <name type="common">Pseudomonas maltophilia</name>
    <name type="synonym">Xanthomonas maltophilia</name>
    <dbReference type="NCBI Taxonomy" id="40324"/>
    <lineage>
        <taxon>Bacteria</taxon>
        <taxon>Pseudomonadati</taxon>
        <taxon>Pseudomonadota</taxon>
        <taxon>Gammaproteobacteria</taxon>
        <taxon>Lysobacterales</taxon>
        <taxon>Lysobacteraceae</taxon>
        <taxon>Stenotrophomonas</taxon>
        <taxon>Stenotrophomonas maltophilia group</taxon>
    </lineage>
</organism>
<evidence type="ECO:0008006" key="4">
    <source>
        <dbReference type="Google" id="ProtNLM"/>
    </source>
</evidence>
<protein>
    <recommendedName>
        <fullName evidence="4">Secreted protein</fullName>
    </recommendedName>
</protein>
<evidence type="ECO:0000313" key="2">
    <source>
        <dbReference type="EMBL" id="EKT4093367.1"/>
    </source>
</evidence>